<evidence type="ECO:0000313" key="1">
    <source>
        <dbReference type="EMBL" id="VWB15580.1"/>
    </source>
</evidence>
<evidence type="ECO:0000313" key="2">
    <source>
        <dbReference type="Proteomes" id="UP000494162"/>
    </source>
</evidence>
<dbReference type="RefSeq" id="WP_146124363.1">
    <property type="nucleotide sequence ID" value="NZ_CABVPP010000002.1"/>
</dbReference>
<dbReference type="Proteomes" id="UP000494162">
    <property type="component" value="Unassembled WGS sequence"/>
</dbReference>
<dbReference type="GeneID" id="93167581"/>
<organism evidence="1 2">
    <name type="scientific">Burkholderia pseudomultivorans</name>
    <dbReference type="NCBI Taxonomy" id="1207504"/>
    <lineage>
        <taxon>Bacteria</taxon>
        <taxon>Pseudomonadati</taxon>
        <taxon>Pseudomonadota</taxon>
        <taxon>Betaproteobacteria</taxon>
        <taxon>Burkholderiales</taxon>
        <taxon>Burkholderiaceae</taxon>
        <taxon>Burkholderia</taxon>
        <taxon>Burkholderia cepacia complex</taxon>
    </lineage>
</organism>
<protein>
    <submittedName>
        <fullName evidence="1">Uncharacterized protein</fullName>
    </submittedName>
</protein>
<gene>
    <name evidence="1" type="ORF">BPS26883_00564</name>
</gene>
<accession>A0A6P2HG49</accession>
<dbReference type="EMBL" id="CABVPP010000002">
    <property type="protein sequence ID" value="VWB15580.1"/>
    <property type="molecule type" value="Genomic_DNA"/>
</dbReference>
<name>A0A6P2HG49_9BURK</name>
<sequence>MSTVKSSSAVPSPKPDYTDAAFRGALMRDHYVADHAAQCGFVSLSDLGDVARAADALRTVARLAHNSLCEPEMSDAEPLGLSAHLGLLNATEVIAKYLVKLEERMRETADSYAQFKKEQEARHG</sequence>
<proteinExistence type="predicted"/>
<reference evidence="1 2" key="1">
    <citation type="submission" date="2019-09" db="EMBL/GenBank/DDBJ databases">
        <authorList>
            <person name="Depoorter E."/>
        </authorList>
    </citation>
    <scope>NUCLEOTIDE SEQUENCE [LARGE SCALE GENOMIC DNA]</scope>
    <source>
        <strain evidence="1">LMG 26883</strain>
    </source>
</reference>
<dbReference type="AlphaFoldDB" id="A0A6P2HG49"/>